<feature type="short sequence motif" description="YXXL motif; contains endocytosis signal" evidence="32">
    <location>
        <begin position="703"/>
        <end position="706"/>
    </location>
</feature>
<keyword evidence="31 32" id="KW-1160">Virus entry into host cell</keyword>
<feature type="coiled-coil region" evidence="32">
    <location>
        <begin position="624"/>
        <end position="658"/>
    </location>
</feature>
<keyword evidence="12 32" id="KW-1162">Viral penetration into host cytoplasm</keyword>
<keyword evidence="13 32" id="KW-0165">Cleavage on pair of basic residues</keyword>
<evidence type="ECO:0000256" key="25">
    <source>
        <dbReference type="ARBA" id="ARBA00023136"/>
    </source>
</evidence>
<dbReference type="EMBL" id="HM215436">
    <property type="protein sequence ID" value="ADI62656.1"/>
    <property type="molecule type" value="Genomic_DNA"/>
</dbReference>
<keyword evidence="20 32" id="KW-0261">Viral envelope protein</keyword>
<feature type="compositionally biased region" description="Basic and acidic residues" evidence="34">
    <location>
        <begin position="714"/>
        <end position="723"/>
    </location>
</feature>
<dbReference type="GO" id="GO:0020002">
    <property type="term" value="C:host cell plasma membrane"/>
    <property type="evidence" value="ECO:0007669"/>
    <property type="project" value="UniProtKB-SubCell"/>
</dbReference>
<keyword evidence="10 32" id="KW-1165">Clathrin-mediated endocytosis of virus by host</keyword>
<dbReference type="Pfam" id="PF00516">
    <property type="entry name" value="GP120"/>
    <property type="match status" value="1"/>
</dbReference>
<evidence type="ECO:0000259" key="36">
    <source>
        <dbReference type="Pfam" id="PF00517"/>
    </source>
</evidence>
<dbReference type="InterPro" id="IPR000328">
    <property type="entry name" value="GP41-like"/>
</dbReference>
<evidence type="ECO:0000256" key="16">
    <source>
        <dbReference type="ARBA" id="ARBA00022729"/>
    </source>
</evidence>
<evidence type="ECO:0000256" key="5">
    <source>
        <dbReference type="ARBA" id="ARBA00004578"/>
    </source>
</evidence>
<comment type="PTM">
    <text evidence="32">Palmitoylation of the transmembrane protein and of Env polyprotein (prior to its proteolytic cleavage) is essential for their association with host cell membrane lipid rafts. Palmitoylation is therefore required for envelope trafficking to classical lipid rafts, but not for viral replication.</text>
</comment>
<evidence type="ECO:0000256" key="31">
    <source>
        <dbReference type="ARBA" id="ARBA00023296"/>
    </source>
</evidence>
<evidence type="ECO:0000256" key="26">
    <source>
        <dbReference type="ARBA" id="ARBA00023139"/>
    </source>
</evidence>
<feature type="region of interest" description="Fusion peptide" evidence="32">
    <location>
        <begin position="503"/>
        <end position="523"/>
    </location>
</feature>
<feature type="site" description="Cleavage; by host furin" evidence="32">
    <location>
        <begin position="502"/>
        <end position="503"/>
    </location>
</feature>
<keyword evidence="14 32" id="KW-0812">Transmembrane</keyword>
<comment type="subcellular location">
    <subcellularLocation>
        <location evidence="3">Host cell membrane</location>
        <topology evidence="3">Peripheral membrane protein</topology>
    </subcellularLocation>
    <subcellularLocation>
        <location evidence="1">Host cell membrane</location>
        <topology evidence="1">Single-pass type I membrane protein</topology>
    </subcellularLocation>
    <subcellularLocation>
        <location evidence="2">Host endosome membrane</location>
        <topology evidence="2">Peripheral membrane protein</topology>
    </subcellularLocation>
    <subcellularLocation>
        <location evidence="5">Host endosome membrane</location>
        <topology evidence="5">Single-pass type I membrane protein</topology>
    </subcellularLocation>
    <subcellularLocation>
        <location evidence="6">Virion membrane</location>
        <topology evidence="6">Peripheral membrane protein</topology>
    </subcellularLocation>
    <subcellularLocation>
        <location evidence="4">Virion membrane</location>
        <topology evidence="4">Single-pass type I membrane protein</topology>
    </subcellularLocation>
</comment>
<keyword evidence="8 32" id="KW-1170">Fusion of virus membrane with host endosomal membrane</keyword>
<feature type="domain" description="Retroviral envelope protein GP41-like" evidence="36">
    <location>
        <begin position="521"/>
        <end position="712"/>
    </location>
</feature>
<keyword evidence="24 32" id="KW-0175">Coiled coil</keyword>
<feature type="region of interest" description="CD4-binding loop" evidence="32">
    <location>
        <begin position="364"/>
        <end position="374"/>
    </location>
</feature>
<evidence type="ECO:0000256" key="6">
    <source>
        <dbReference type="ARBA" id="ARBA00004650"/>
    </source>
</evidence>
<evidence type="ECO:0000256" key="9">
    <source>
        <dbReference type="ARBA" id="ARBA00022511"/>
    </source>
</evidence>
<evidence type="ECO:0000256" key="2">
    <source>
        <dbReference type="ARBA" id="ARBA00004433"/>
    </source>
</evidence>
<evidence type="ECO:0000256" key="20">
    <source>
        <dbReference type="ARBA" id="ARBA00022879"/>
    </source>
</evidence>
<evidence type="ECO:0000256" key="11">
    <source>
        <dbReference type="ARBA" id="ARBA00022581"/>
    </source>
</evidence>
<dbReference type="FunFam" id="1.10.287.210:FF:000001">
    <property type="entry name" value="Envelope glycoprotein gp160"/>
    <property type="match status" value="1"/>
</dbReference>
<dbReference type="GO" id="GO:0052031">
    <property type="term" value="P:symbiont-mediated perturbation of host defense response"/>
    <property type="evidence" value="ECO:0007669"/>
    <property type="project" value="UniProtKB-UniRule"/>
</dbReference>
<dbReference type="InterPro" id="IPR036377">
    <property type="entry name" value="Gp120_core_sf"/>
</dbReference>
<keyword evidence="29 32" id="KW-0899">Viral immunoevasion</keyword>
<dbReference type="GO" id="GO:0055036">
    <property type="term" value="C:virion membrane"/>
    <property type="evidence" value="ECO:0007669"/>
    <property type="project" value="UniProtKB-SubCell"/>
</dbReference>
<name>D7S2N1_HV1</name>
<feature type="disulfide bond" evidence="32">
    <location>
        <begin position="589"/>
        <end position="595"/>
    </location>
</feature>
<comment type="function">
    <text evidence="32">Envelope glycoprotein gp160: Oligomerizes in the host endoplasmic reticulum into predominantly trimers. In a second time, gp160 transits in the host Golgi, where glycosylation is completed. The precursor is then proteolytically cleaved in the trans-Golgi and thereby activated by cellular furin or furin-like proteases to produce gp120 and gp41.</text>
</comment>
<keyword evidence="30 32" id="KW-0449">Lipoprotein</keyword>
<reference evidence="37" key="1">
    <citation type="journal article" date="2010" name="PLoS Comput. Biol.">
        <title>Genetic signatures in the envelope glycoproteins of HIV-1 that associate with broadly neutralizing antibodies.</title>
        <authorList>
            <person name="Gnanakaran S."/>
            <person name="Daniels M.G."/>
            <person name="Bhattacharya T."/>
            <person name="Lapedes A.S."/>
            <person name="Sethi A."/>
            <person name="Li M."/>
            <person name="Tang H."/>
            <person name="Greene K."/>
            <person name="Gao H."/>
            <person name="Haynes B.F."/>
            <person name="Cohen M.S."/>
            <person name="Shaw G.M."/>
            <person name="Seaman M.S."/>
            <person name="Kumar A."/>
            <person name="Gao F."/>
            <person name="Montefiori D.C."/>
            <person name="Korber B."/>
        </authorList>
    </citation>
    <scope>NUCLEOTIDE SEQUENCE</scope>
    <source>
        <strain evidence="37">SPK-0525.13</strain>
    </source>
</reference>
<keyword evidence="19 32" id="KW-1043">Host membrane</keyword>
<dbReference type="GO" id="GO:0075512">
    <property type="term" value="P:clathrin-dependent endocytosis of virus by host cell"/>
    <property type="evidence" value="ECO:0007669"/>
    <property type="project" value="UniProtKB-UniRule"/>
</dbReference>
<evidence type="ECO:0000256" key="28">
    <source>
        <dbReference type="ARBA" id="ARBA00023180"/>
    </source>
</evidence>
<sequence length="850" mass="96255">MRARETQMIWPNFWKWGTLIPGLVIICSASNNLWVTVYYGVPVWRDADTTLFCASDAKAHETEVHNIWATHACVPTEPNPQEIYMENVTENFNMWKNNMVEQMQEDVISLWDQSLKPCVKLTPLCVTLDCTDAKLNDTSTKLATNGTNIGNVTDEIKNCTFNMTTVLTDKKQKVHALFYRLDIVPIGSGSSREYRLINCNTSVIKQACPKVSFDPIPIHYCTPAGYAILKCNDKNFNGTGPCKNVSSVQCTHGIKPVVSTQLLLNGSLAEEEIMIRSENLTNNAKTIIVHLNTSVEINCTRPSNNTRTSLTIGPGQVFYRTGEIIGDIRKAYCEINGTKWDKVLKQVKGKLKEHFNKTIIFNQPSGGDLEITMHHFNCRGEFFYCNTTNLFNCTKNGTEKCNSTIIIPCKIKQIIRRWQGAGQAMYAPPISGTINCVSNITGILLTRDGGNNTNGSETFRPGGGNIKDNWRSELYKYKVVQIEPLGIAPTRARRRVVERQKRAVGIGAMIFGFLGAAGSTMGAASITLTVQARQLLSGIVQQQSNLLRAIEAQQHMLQLTVWGIKQLQARVLAVERYLKDQKFLGLWGCSGKIICTTNVPWNSTWSNKSFEEIWNNMTWTEWEREISNYTELIYEILAESQNQQDRNEKDLLELDKWASLWNWFDISKWLWYIRIFIMIVGGLIGLRIIFAVLSIVNRVRQGYSPLSFQTPTHHQREPDRPERIEEEGGEQGRDRSVRLVSGFLALAWDDLRSLCLFSYRRLRDFILIAARTVELLGRGLRRGWEGLKYLGNLLLYWGQELKISAISLLDTIAIAVAGWTDRVIEAAQGVGRAILHIPRRIRQGLERALL</sequence>
<keyword evidence="22 32" id="KW-1133">Transmembrane helix</keyword>
<evidence type="ECO:0000256" key="17">
    <source>
        <dbReference type="ARBA" id="ARBA00022804"/>
    </source>
</evidence>
<dbReference type="FunFam" id="2.170.40.20:FF:000003">
    <property type="entry name" value="Envelope glycoprotein gp160"/>
    <property type="match status" value="1"/>
</dbReference>
<feature type="short sequence motif" description="Di-leucine internalization motif" evidence="32">
    <location>
        <begin position="849"/>
        <end position="850"/>
    </location>
</feature>
<comment type="subcellular location">
    <molecule>Transmembrane protein gp41</molecule>
    <subcellularLocation>
        <location evidence="32">Virion membrane</location>
        <topology evidence="32">Single-pass type I membrane protein</topology>
    </subcellularLocation>
    <subcellularLocation>
        <location evidence="32">Host cell membrane</location>
        <topology evidence="32">Single-pass type I membrane protein</topology>
    </subcellularLocation>
    <subcellularLocation>
        <location evidence="32">Host endosome membrane</location>
        <topology evidence="32">Single-pass type I membrane protein</topology>
    </subcellularLocation>
    <text evidence="32">It is probably concentrated at the site of budding and incorporated into the virions possibly by contacts between the cytoplasmic tail of Env and the N-terminus of Gag.</text>
</comment>
<evidence type="ECO:0000256" key="30">
    <source>
        <dbReference type="ARBA" id="ARBA00023288"/>
    </source>
</evidence>
<dbReference type="GO" id="GO:0019064">
    <property type="term" value="P:fusion of virus membrane with host plasma membrane"/>
    <property type="evidence" value="ECO:0007669"/>
    <property type="project" value="UniProtKB-UniRule"/>
</dbReference>
<feature type="region of interest" description="V5" evidence="32">
    <location>
        <begin position="452"/>
        <end position="462"/>
    </location>
</feature>
<evidence type="ECO:0000313" key="37">
    <source>
        <dbReference type="EMBL" id="ADI62656.1"/>
    </source>
</evidence>
<dbReference type="SUPFAM" id="SSF58069">
    <property type="entry name" value="Virus ectodomain"/>
    <property type="match status" value="1"/>
</dbReference>
<evidence type="ECO:0000256" key="8">
    <source>
        <dbReference type="ARBA" id="ARBA00022510"/>
    </source>
</evidence>
<keyword evidence="7 32" id="KW-1168">Fusion of virus membrane with host membrane</keyword>
<keyword evidence="9 32" id="KW-1032">Host cell membrane</keyword>
<comment type="domain">
    <text evidence="32">The CD4-binding region is targeted by the antibody b12.</text>
</comment>
<keyword evidence="28 32" id="KW-0325">Glycoprotein</keyword>
<keyword evidence="17 32" id="KW-1161">Viral attachment to host cell</keyword>
<keyword evidence="23 32" id="KW-1039">Host endosome</keyword>
<evidence type="ECO:0000256" key="18">
    <source>
        <dbReference type="ARBA" id="ARBA00022844"/>
    </source>
</evidence>
<comment type="PTM">
    <text evidence="32">Highly glycosylated by host. The high number of glycan on the protein is reffered to as 'glycan shield' because it contributes to hide protein sequence from adaptive immune system.</text>
</comment>
<dbReference type="FunFam" id="1.20.5.490:FF:000001">
    <property type="entry name" value="Envelope glycoprotein gp160"/>
    <property type="match status" value="1"/>
</dbReference>
<dbReference type="GO" id="GO:0005198">
    <property type="term" value="F:structural molecule activity"/>
    <property type="evidence" value="ECO:0007669"/>
    <property type="project" value="UniProtKB-UniRule"/>
</dbReference>
<keyword evidence="21 32" id="KW-1164">Virus endocytosis by host</keyword>
<feature type="domain" description="Human immunodeficiency virus 1 envelope glycoprotein Gp120" evidence="35">
    <location>
        <begin position="33"/>
        <end position="502"/>
    </location>
</feature>
<organism evidence="37">
    <name type="scientific">Human immunodeficiency virus type 1</name>
    <name type="common">HIV-1</name>
    <dbReference type="NCBI Taxonomy" id="11676"/>
    <lineage>
        <taxon>Viruses</taxon>
        <taxon>Riboviria</taxon>
        <taxon>Pararnavirae</taxon>
        <taxon>Artverviricota</taxon>
        <taxon>Revtraviricetes</taxon>
        <taxon>Ortervirales</taxon>
        <taxon>Retroviridae</taxon>
        <taxon>Orthoretrovirinae</taxon>
        <taxon>Lentivirus</taxon>
        <taxon>Lentivirus humimdef1</taxon>
    </lineage>
</organism>
<evidence type="ECO:0000256" key="23">
    <source>
        <dbReference type="ARBA" id="ARBA00023046"/>
    </source>
</evidence>
<feature type="disulfide bond" evidence="32">
    <location>
        <begin position="231"/>
        <end position="242"/>
    </location>
</feature>
<feature type="topological domain" description="Cytoplasmic" evidence="32">
    <location>
        <begin position="697"/>
        <end position="850"/>
    </location>
</feature>
<accession>D7S2N1</accession>
<feature type="chain" id="PRO_5023504313" description="Envelope glycoprotein gp160" evidence="32">
    <location>
        <begin position="32"/>
        <end position="850"/>
    </location>
</feature>
<evidence type="ECO:0000256" key="12">
    <source>
        <dbReference type="ARBA" id="ARBA00022595"/>
    </source>
</evidence>
<comment type="domain">
    <text evidence="32">The YXXL motif is involved in determining the exact site of viral release at the surface of infected mononuclear cells and promotes endocytosis. YXXL and di-leucine endocytosis motifs interact directly or indirectly with the clathrin adapter complexes, opperate independently, and their activities are not additive.</text>
</comment>
<dbReference type="GO" id="GO:0016020">
    <property type="term" value="C:membrane"/>
    <property type="evidence" value="ECO:0007669"/>
    <property type="project" value="UniProtKB-UniRule"/>
</dbReference>
<dbReference type="GO" id="GO:0044175">
    <property type="term" value="C:host cell endosome membrane"/>
    <property type="evidence" value="ECO:0007669"/>
    <property type="project" value="UniProtKB-SubCell"/>
</dbReference>
<keyword evidence="26 32" id="KW-0564">Palmitate</keyword>
<dbReference type="GO" id="GO:1903911">
    <property type="term" value="P:positive regulation of receptor clustering"/>
    <property type="evidence" value="ECO:0007669"/>
    <property type="project" value="UniProtKB-UniRule"/>
</dbReference>
<gene>
    <name evidence="32 37" type="primary">env</name>
</gene>
<feature type="region of interest" description="Immunosuppression" evidence="32">
    <location>
        <begin position="565"/>
        <end position="583"/>
    </location>
</feature>
<dbReference type="GO" id="GO:0019062">
    <property type="term" value="P:virion attachment to host cell"/>
    <property type="evidence" value="ECO:0007669"/>
    <property type="project" value="UniProtKB-UniRule"/>
</dbReference>
<feature type="disulfide bond" evidence="32">
    <location>
        <begin position="53"/>
        <end position="73"/>
    </location>
</feature>
<comment type="domain">
    <text evidence="32 33">The 17 amino acids long immunosuppressive region is present in many retroviral envelope proteins. Synthetic peptides derived from this relatively conserved sequence inhibit immune function in vitro and in vivo.</text>
</comment>
<feature type="lipid moiety-binding region" description="S-palmitoyl cysteine; by host" evidence="32">
    <location>
        <position position="755"/>
    </location>
</feature>
<keyword evidence="18 32" id="KW-0946">Virion</keyword>
<evidence type="ECO:0000256" key="14">
    <source>
        <dbReference type="ARBA" id="ARBA00022692"/>
    </source>
</evidence>
<dbReference type="SUPFAM" id="SSF56502">
    <property type="entry name" value="gp120 core"/>
    <property type="match status" value="2"/>
</dbReference>
<evidence type="ECO:0000256" key="13">
    <source>
        <dbReference type="ARBA" id="ARBA00022685"/>
    </source>
</evidence>
<dbReference type="FunFam" id="2.170.40.20:FF:000004">
    <property type="entry name" value="Envelope glycoprotein gp160"/>
    <property type="match status" value="1"/>
</dbReference>
<evidence type="ECO:0000256" key="10">
    <source>
        <dbReference type="ARBA" id="ARBA00022570"/>
    </source>
</evidence>
<organismHost>
    <name type="scientific">Homo sapiens</name>
    <name type="common">Human</name>
    <dbReference type="NCBI Taxonomy" id="9606"/>
</organismHost>
<comment type="subunit">
    <text evidence="32">The mature envelope protein (Env) consists of a homotrimer of non-covalently associated gp120-gp41 heterodimers. The resulting complex protrudes from the virus surface as a spike. There seems to be as few as 10 spikes on the average virion. Surface protein gp120 interacts with host CD4, CCR5 and CXCR4. Gp120 also interacts with the C-type lectins CD209/DC-SIGN and CLEC4M/DC-SIGNR (collectively referred to as DC-SIGN(R)). Gp120 and gp41 interact with GalCer. Gp120 interacts with host ITGA4/ITGB7 complex; on CD4+ T-cells, this interaction results in rapid activation of integrin ITGAL/LFA-1, which facilitates efficient cell-to-cell spreading of HIV-1. Gp120 interacts with cell-associated heparan sulfate; this interaction increases virus infectivity on permissive cells and may be involved in infection of CD4- cells.</text>
</comment>
<evidence type="ECO:0000256" key="27">
    <source>
        <dbReference type="ARBA" id="ARBA00023157"/>
    </source>
</evidence>
<evidence type="ECO:0000256" key="21">
    <source>
        <dbReference type="ARBA" id="ARBA00022890"/>
    </source>
</evidence>
<dbReference type="GO" id="GO:0039654">
    <property type="term" value="P:fusion of virus membrane with host endosome membrane"/>
    <property type="evidence" value="ECO:0007669"/>
    <property type="project" value="UniProtKB-UniRule"/>
</dbReference>
<keyword evidence="11 32" id="KW-0945">Host-virus interaction</keyword>
<feature type="region of interest" description="MPER; binding to GalCer" evidence="32">
    <location>
        <begin position="653"/>
        <end position="674"/>
    </location>
</feature>
<keyword evidence="16 32" id="KW-0732">Signal</keyword>
<dbReference type="Gene3D" id="1.10.287.210">
    <property type="match status" value="1"/>
</dbReference>
<evidence type="ECO:0000256" key="22">
    <source>
        <dbReference type="ARBA" id="ARBA00022989"/>
    </source>
</evidence>
<evidence type="ECO:0000256" key="15">
    <source>
        <dbReference type="ARBA" id="ARBA00022703"/>
    </source>
</evidence>
<comment type="PTM">
    <text evidence="32">Specific enzymatic cleavages in vivo yield mature proteins. Envelope glycoproteins are synthesized as a inactive precursor that is heavily N-glycosylated and processed likely by host cell furin in the Golgi to yield the mature SU and TM proteins. The cleavage site between SU and TM requires the minimal sequence [KR]-X-[KR]-R. About 2 of the 9 disulfide bonds of gp41 are reduced by P4HB/PDI, following binding to CD4 receptor.</text>
</comment>
<feature type="region of interest" description="Disordered" evidence="34">
    <location>
        <begin position="707"/>
        <end position="733"/>
    </location>
</feature>
<dbReference type="CDD" id="cd09909">
    <property type="entry name" value="HIV-1-like_HR1-HR2"/>
    <property type="match status" value="1"/>
</dbReference>
<comment type="miscellaneous">
    <text evidence="32">HIV-1 lineages are divided in three main groups, M (for Major), O (for Outlier), and N (for New, or Non-M, Non-O). The vast majority of strains found worldwide belong to the group M. Group O seems to be endemic to and largely confined to Cameroon and neighboring countries in West Central Africa, where these viruses represent a small minority of HIV-1 strains. The group N is represented by a limited number of isolates from Cameroonian persons. The group M is further subdivided in 9 clades or subtypes (A to D, F to H, J and K).</text>
</comment>
<comment type="function">
    <text evidence="32">Surface protein gp120: Attaches the virus to the host lymphoid cell by binding to the primary receptor CD4. This interaction induces a structural rearrangement creating a high affinity binding site for a chemokine coreceptor like CXCR4 and/or CCR5. Acts as a ligand for CD209/DC-SIGN and CLEC4M/DC-SIGNR, which are respectively found on dendritic cells (DCs), and on endothelial cells of liver sinusoids and lymph node sinuses. These interactions allow capture of viral particles at mucosal surfaces by these cells and subsequent transmission to permissive cells. HIV subverts the migration properties of dendritic cells to gain access to CD4+ T-cells in lymph nodes. Virus transmission to permissive T-cells occurs either in trans (without DCs infection, through viral capture and transmission), or in cis (following DCs productive infection, through the usual CD4-gp120 interaction), thereby inducing a robust infection. In trans infection, bound virions remain infectious over days and it is proposed that they are not degraded, but protected in non-lysosomal acidic organelles within the DCs close to the cell membrane thus contributing to the viral infectious potential during DCs' migration from the periphery to the lymphoid tissues. On arrival at lymphoid tissues, intact virions recycle back to DCs' cell surface allowing virus transmission to CD4+ T-cells.</text>
</comment>
<dbReference type="InterPro" id="IPR037527">
    <property type="entry name" value="Gp160"/>
</dbReference>
<dbReference type="GO" id="GO:0019031">
    <property type="term" value="C:viral envelope"/>
    <property type="evidence" value="ECO:0007669"/>
    <property type="project" value="UniProtKB-KW"/>
</dbReference>
<evidence type="ECO:0000256" key="19">
    <source>
        <dbReference type="ARBA" id="ARBA00022870"/>
    </source>
</evidence>
<comment type="miscellaneous">
    <text evidence="32">Inhibitors targeting HIV-1 viral envelope proteins are used as antiretroviral drugs. Attachment of virions to the cell surface via non-specific interactions and CD4 binding can be blocked by inhibitors that include cyanovirin-N, cyclotriazadisulfonamide analogs, PRO 2000, TNX 355 and PRO 542. In addition, BMS 806 can block CD4-induced conformational changes. Env interactions with the coreceptor molecules can be targeted by CCR5 antagonists including SCH-D, maraviroc (UK 427857) and aplaviroc (GW 873140), and the CXCR4 antagonist AMD 070. Fusion of viral and cellular membranes can be inhibited by peptides such as enfuvirtide and tifuvirtide (T 1249). Resistance to inhibitors associated with mutations in Env are observed. Most of the time, single mutations confer only a modest reduction in drug susceptibility. Combination of several mutations is usually required to develop a high-level drug resistance.</text>
</comment>
<proteinExistence type="inferred from homology"/>
<comment type="domain">
    <text evidence="32">The membrane proximal external region (MPER) present in gp41 is a tryptophan-rich region recognized by the antibodies 2F5, Z13, and 4E10. MPER seems to play a role in fusion.</text>
</comment>
<evidence type="ECO:0000256" key="7">
    <source>
        <dbReference type="ARBA" id="ARBA00022506"/>
    </source>
</evidence>
<dbReference type="Gene3D" id="2.170.40.20">
    <property type="entry name" value="Human immunodeficiency virus 1, Gp160, envelope glycoprotein"/>
    <property type="match status" value="3"/>
</dbReference>
<evidence type="ECO:0000256" key="34">
    <source>
        <dbReference type="SAM" id="MobiDB-lite"/>
    </source>
</evidence>
<protein>
    <recommendedName>
        <fullName evidence="32">Envelope glycoprotein gp160</fullName>
    </recommendedName>
    <alternativeName>
        <fullName evidence="32">Env polyprotein</fullName>
    </alternativeName>
    <component>
        <recommendedName>
            <fullName evidence="32">Surface protein gp120</fullName>
            <shortName evidence="32">SU</shortName>
        </recommendedName>
        <alternativeName>
            <fullName evidence="32">Glycoprotein 120</fullName>
            <shortName evidence="32">gp120</shortName>
        </alternativeName>
    </component>
    <component>
        <recommendedName>
            <fullName evidence="32">Transmembrane protein gp41</fullName>
            <shortName evidence="32">TM</shortName>
        </recommendedName>
        <alternativeName>
            <fullName evidence="32">Glycoprotein 41</fullName>
            <shortName evidence="32">gp41</shortName>
        </alternativeName>
    </component>
</protein>
<evidence type="ECO:0000256" key="33">
    <source>
        <dbReference type="RuleBase" id="RU363095"/>
    </source>
</evidence>
<keyword evidence="15 32" id="KW-0053">Apoptosis</keyword>
<evidence type="ECO:0000256" key="3">
    <source>
        <dbReference type="ARBA" id="ARBA00004505"/>
    </source>
</evidence>
<feature type="transmembrane region" description="Helical" evidence="33">
    <location>
        <begin position="669"/>
        <end position="696"/>
    </location>
</feature>
<comment type="caution">
    <text evidence="32 33">Lacks conserved residue(s) required for the propagation of feature annotation.</text>
</comment>
<evidence type="ECO:0000259" key="35">
    <source>
        <dbReference type="Pfam" id="PF00516"/>
    </source>
</evidence>
<comment type="similarity">
    <text evidence="32">Belongs to the HIV-1 env protein family.</text>
</comment>
<feature type="disulfide bond" evidence="32">
    <location>
        <begin position="221"/>
        <end position="250"/>
    </location>
</feature>
<dbReference type="HAMAP" id="MF_04083">
    <property type="entry name" value="HIV_ENV"/>
    <property type="match status" value="1"/>
</dbReference>
<dbReference type="GO" id="GO:0019082">
    <property type="term" value="P:viral protein processing"/>
    <property type="evidence" value="ECO:0007669"/>
    <property type="project" value="UniProtKB-UniRule"/>
</dbReference>
<dbReference type="GO" id="GO:1903908">
    <property type="term" value="P:positive regulation of plasma membrane raft polarization"/>
    <property type="evidence" value="ECO:0007669"/>
    <property type="project" value="UniProtKB-UniRule"/>
</dbReference>
<evidence type="ECO:0000256" key="1">
    <source>
        <dbReference type="ARBA" id="ARBA00004402"/>
    </source>
</evidence>
<comment type="subcellular location">
    <molecule>Surface protein gp120</molecule>
    <subcellularLocation>
        <location evidence="32">Virion membrane</location>
        <topology evidence="32">Peripheral membrane protein</topology>
    </subcellularLocation>
    <subcellularLocation>
        <location evidence="32">Host cell membrane</location>
        <topology evidence="32">Peripheral membrane protein</topology>
    </subcellularLocation>
    <subcellularLocation>
        <location evidence="32">Host endosome membrane</location>
        <topology evidence="32">Single-pass type I membrane protein</topology>
    </subcellularLocation>
    <text evidence="32">The surface protein is not anchored to the viral envelope, but associates with the extravirion surface through its binding to TM. It is probably concentrated at the site of budding and incorporated into the virions possibly by contacts between the cytoplasmic tail of Env and the N-terminus of Gag.</text>
</comment>
<evidence type="ECO:0000256" key="4">
    <source>
        <dbReference type="ARBA" id="ARBA00004563"/>
    </source>
</evidence>
<feature type="transmembrane region" description="Helical" evidence="33">
    <location>
        <begin position="503"/>
        <end position="526"/>
    </location>
</feature>
<evidence type="ECO:0000256" key="29">
    <source>
        <dbReference type="ARBA" id="ARBA00023280"/>
    </source>
</evidence>
<comment type="domain">
    <text evidence="32">Some of the most genetically diverse regions of the viral genome are present in Env. They are called variable regions 1 through 5 (V1 through V5). Coreceptor usage of gp120 is determined mainly by the primary structure of the third variable region (V3) in the outer domain of gp120. The sequence of V3 determines which coreceptor, CCR5 and/or CXCR4 (corresponding to R5/macrophage, X4/T cell and R5X4/T cell and macrophage tropism), is used to trigger the fusion potential of the Env complex, and hence which cells the virus can infect. Binding to CCR5 involves a region adjacent in addition to V3.</text>
</comment>
<dbReference type="Pfam" id="PF00517">
    <property type="entry name" value="GP41"/>
    <property type="match status" value="1"/>
</dbReference>
<feature type="chain" id="PRO_5023504312" description="Transmembrane protein gp41" evidence="32">
    <location>
        <begin position="503"/>
        <end position="850"/>
    </location>
</feature>
<keyword evidence="25 32" id="KW-0472">Membrane</keyword>
<dbReference type="Gene3D" id="1.20.5.490">
    <property type="entry name" value="Single helix bin"/>
    <property type="match status" value="1"/>
</dbReference>
<dbReference type="InterPro" id="IPR000777">
    <property type="entry name" value="HIV1_Gp120"/>
</dbReference>
<evidence type="ECO:0000256" key="24">
    <source>
        <dbReference type="ARBA" id="ARBA00023054"/>
    </source>
</evidence>
<comment type="function">
    <text evidence="32">Transmembrane protein gp41: Acts as a class I viral fusion protein. Under the current model, the protein has at least 3 conformational states: pre-fusion native state, pre-hairpin intermediate state, and post-fusion hairpin state. During fusion of viral and target intracellular membranes, the coiled coil regions (heptad repeats) assume a trimer-of-hairpins structure, positioning the fusion peptide in close proximity to the C-terminal region of the ectodomain. The formation of this structure appears to drive apposition and subsequent fusion of viral and target cell membranes. Complete fusion occurs in host cell endosomes and is dynamin-dependent, however some lipid transfer might occur at the plasma membrane. The virus undergoes clathrin-dependent internalization long before endosomal fusion, thus minimizing the surface exposure of conserved viral epitopes during fusion and reducing the efficacy of inhibitors targeting these epitopes. Membranes fusion leads to delivery of the nucleocapsid into the cytoplasm.</text>
</comment>
<keyword evidence="27 32" id="KW-1015">Disulfide bond</keyword>
<evidence type="ECO:0000256" key="32">
    <source>
        <dbReference type="HAMAP-Rule" id="MF_04083"/>
    </source>
</evidence>